<sequence>MLTIDRRSFFTGVAAAAVVAGMPGRLRASETEWAHGMSIFGDLKYGPDFAHFDYVDPDAPKGGFFGTDMFGTFNSFNPYIMQGDPATGMGLTFDSLMTRAADEPDALYGLVAQSVWRSEDGLTYRFRLRPEARFHDGSPITPEDVAFSIMILKDEGHPSIRQQLRMLEAAEAEDDETVVVRFVEGRSRDLPLSVAGLPILSAAYWEDRDFAASTTEPPLGSGPYRVARFESGRFLIYERVPDYWGADLPVNRGQSNFDRVRYDYFRDRQVAFEAFKSGAFNYREEFTSRDWATGYDFSAHNEGRVQREELVDETPSARQGWWFNTRRGKFADPRIREALGYLFDFESVNRTIMFDSYMRTKSYFENSPMAAEGPIPDDEAALLEPFRDSLPERVFGEAISPPASDGSGTDRGNLRRAQELLQEAGCSYRGRELMLPNGERFTIEFLDFSNALEPHTLHFSRNLSRIGIDAGLRVVDASQFQRRIDEFDFDIITRRFVGSLTPGGELRVLFGSEAAELTGSPNLAGIADPAVDALIEKVIAAGTREEMYVAARALDRVLRAGFYWVPMWFKGTHWLAFWDEFGRPETKPRFSVGALSTWWIDEERARAARRA</sequence>
<comment type="subcellular location">
    <subcellularLocation>
        <location evidence="1">Periplasm</location>
    </subcellularLocation>
</comment>
<dbReference type="EMBL" id="LJSX01000004">
    <property type="protein sequence ID" value="KPQ11938.1"/>
    <property type="molecule type" value="Genomic_DNA"/>
</dbReference>
<proteinExistence type="inferred from homology"/>
<organism evidence="5 7">
    <name type="scientific">Saliniramus fredricksonii</name>
    <dbReference type="NCBI Taxonomy" id="1653334"/>
    <lineage>
        <taxon>Bacteria</taxon>
        <taxon>Pseudomonadati</taxon>
        <taxon>Pseudomonadota</taxon>
        <taxon>Alphaproteobacteria</taxon>
        <taxon>Hyphomicrobiales</taxon>
        <taxon>Salinarimonadaceae</taxon>
        <taxon>Saliniramus</taxon>
    </lineage>
</organism>
<dbReference type="PANTHER" id="PTHR30290:SF64">
    <property type="entry name" value="ABC TRANSPORTER PERIPLASMIC BINDING PROTEIN"/>
    <property type="match status" value="1"/>
</dbReference>
<feature type="domain" description="Solute-binding protein family 5" evidence="4">
    <location>
        <begin position="108"/>
        <end position="505"/>
    </location>
</feature>
<dbReference type="Gene3D" id="3.40.190.10">
    <property type="entry name" value="Periplasmic binding protein-like II"/>
    <property type="match status" value="1"/>
</dbReference>
<accession>A0A0N8KEP8</accession>
<dbReference type="SUPFAM" id="SSF53850">
    <property type="entry name" value="Periplasmic binding protein-like II"/>
    <property type="match status" value="1"/>
</dbReference>
<dbReference type="RefSeq" id="WP_074445242.1">
    <property type="nucleotide sequence ID" value="NZ_FMBM01000002.1"/>
</dbReference>
<dbReference type="Proteomes" id="UP000182800">
    <property type="component" value="Unassembled WGS sequence"/>
</dbReference>
<dbReference type="EMBL" id="FMBM01000002">
    <property type="protein sequence ID" value="SCC81566.1"/>
    <property type="molecule type" value="Genomic_DNA"/>
</dbReference>
<dbReference type="Proteomes" id="UP000050497">
    <property type="component" value="Unassembled WGS sequence"/>
</dbReference>
<evidence type="ECO:0000256" key="2">
    <source>
        <dbReference type="ARBA" id="ARBA00005695"/>
    </source>
</evidence>
<protein>
    <submittedName>
        <fullName evidence="5">ABC-type microcin C transport system substrate-binding component YejA</fullName>
    </submittedName>
    <submittedName>
        <fullName evidence="6">Microcin C transport system substrate-binding protein</fullName>
    </submittedName>
</protein>
<dbReference type="GO" id="GO:0042884">
    <property type="term" value="P:microcin transport"/>
    <property type="evidence" value="ECO:0007669"/>
    <property type="project" value="TreeGrafter"/>
</dbReference>
<evidence type="ECO:0000313" key="8">
    <source>
        <dbReference type="Proteomes" id="UP000182800"/>
    </source>
</evidence>
<keyword evidence="8" id="KW-1185">Reference proteome</keyword>
<dbReference type="STRING" id="1653334.GA0071312_2512"/>
<comment type="similarity">
    <text evidence="2">Belongs to the bacterial solute-binding protein 5 family.</text>
</comment>
<evidence type="ECO:0000259" key="4">
    <source>
        <dbReference type="Pfam" id="PF00496"/>
    </source>
</evidence>
<dbReference type="PROSITE" id="PS51318">
    <property type="entry name" value="TAT"/>
    <property type="match status" value="1"/>
</dbReference>
<evidence type="ECO:0000256" key="3">
    <source>
        <dbReference type="ARBA" id="ARBA00022729"/>
    </source>
</evidence>
<evidence type="ECO:0000313" key="5">
    <source>
        <dbReference type="EMBL" id="KPQ11938.1"/>
    </source>
</evidence>
<dbReference type="GO" id="GO:0043190">
    <property type="term" value="C:ATP-binding cassette (ABC) transporter complex"/>
    <property type="evidence" value="ECO:0007669"/>
    <property type="project" value="InterPro"/>
</dbReference>
<dbReference type="PATRIC" id="fig|1653334.4.peg.1459"/>
<dbReference type="OrthoDB" id="9803988at2"/>
<reference evidence="5 7" key="1">
    <citation type="submission" date="2015-09" db="EMBL/GenBank/DDBJ databases">
        <title>Identification and resolution of microdiversity through metagenomic sequencing of parallel consortia.</title>
        <authorList>
            <person name="Nelson W.C."/>
            <person name="Romine M.F."/>
            <person name="Lindemann S.R."/>
        </authorList>
    </citation>
    <scope>NUCLEOTIDE SEQUENCE [LARGE SCALE GENOMIC DNA]</scope>
    <source>
        <strain evidence="5">HL-109</strain>
    </source>
</reference>
<dbReference type="InterPro" id="IPR000914">
    <property type="entry name" value="SBP_5_dom"/>
</dbReference>
<dbReference type="Gene3D" id="3.10.105.10">
    <property type="entry name" value="Dipeptide-binding Protein, Domain 3"/>
    <property type="match status" value="1"/>
</dbReference>
<dbReference type="CDD" id="cd08497">
    <property type="entry name" value="MbnE-like"/>
    <property type="match status" value="1"/>
</dbReference>
<dbReference type="GO" id="GO:1904680">
    <property type="term" value="F:peptide transmembrane transporter activity"/>
    <property type="evidence" value="ECO:0007669"/>
    <property type="project" value="TreeGrafter"/>
</dbReference>
<evidence type="ECO:0000313" key="7">
    <source>
        <dbReference type="Proteomes" id="UP000050497"/>
    </source>
</evidence>
<dbReference type="InterPro" id="IPR039424">
    <property type="entry name" value="SBP_5"/>
</dbReference>
<dbReference type="PANTHER" id="PTHR30290">
    <property type="entry name" value="PERIPLASMIC BINDING COMPONENT OF ABC TRANSPORTER"/>
    <property type="match status" value="1"/>
</dbReference>
<reference evidence="6 8" key="2">
    <citation type="submission" date="2016-08" db="EMBL/GenBank/DDBJ databases">
        <authorList>
            <person name="Varghese N."/>
            <person name="Submissions Spin"/>
        </authorList>
    </citation>
    <scope>NUCLEOTIDE SEQUENCE [LARGE SCALE GENOMIC DNA]</scope>
    <source>
        <strain evidence="6 8">HL-109</strain>
    </source>
</reference>
<dbReference type="PIRSF" id="PIRSF002741">
    <property type="entry name" value="MppA"/>
    <property type="match status" value="1"/>
</dbReference>
<keyword evidence="3" id="KW-0732">Signal</keyword>
<gene>
    <name evidence="5" type="primary">yejA</name>
    <name evidence="6" type="ORF">GA0071312_2512</name>
    <name evidence="5" type="ORF">HLUCCO17_03855</name>
</gene>
<comment type="caution">
    <text evidence="5">The sequence shown here is derived from an EMBL/GenBank/DDBJ whole genome shotgun (WGS) entry which is preliminary data.</text>
</comment>
<evidence type="ECO:0000313" key="6">
    <source>
        <dbReference type="EMBL" id="SCC81566.1"/>
    </source>
</evidence>
<dbReference type="Pfam" id="PF00496">
    <property type="entry name" value="SBP_bac_5"/>
    <property type="match status" value="1"/>
</dbReference>
<dbReference type="GO" id="GO:0015833">
    <property type="term" value="P:peptide transport"/>
    <property type="evidence" value="ECO:0007669"/>
    <property type="project" value="TreeGrafter"/>
</dbReference>
<dbReference type="InterPro" id="IPR006311">
    <property type="entry name" value="TAT_signal"/>
</dbReference>
<evidence type="ECO:0000256" key="1">
    <source>
        <dbReference type="ARBA" id="ARBA00004418"/>
    </source>
</evidence>
<name>A0A0N8KEP8_9HYPH</name>
<dbReference type="GO" id="GO:0030288">
    <property type="term" value="C:outer membrane-bounded periplasmic space"/>
    <property type="evidence" value="ECO:0007669"/>
    <property type="project" value="TreeGrafter"/>
</dbReference>
<dbReference type="InterPro" id="IPR030678">
    <property type="entry name" value="Peptide/Ni-bd"/>
</dbReference>
<dbReference type="AlphaFoldDB" id="A0A0N8KEP8"/>